<name>A0A392SJB8_9FABA</name>
<organism evidence="1 2">
    <name type="scientific">Trifolium medium</name>
    <dbReference type="NCBI Taxonomy" id="97028"/>
    <lineage>
        <taxon>Eukaryota</taxon>
        <taxon>Viridiplantae</taxon>
        <taxon>Streptophyta</taxon>
        <taxon>Embryophyta</taxon>
        <taxon>Tracheophyta</taxon>
        <taxon>Spermatophyta</taxon>
        <taxon>Magnoliopsida</taxon>
        <taxon>eudicotyledons</taxon>
        <taxon>Gunneridae</taxon>
        <taxon>Pentapetalae</taxon>
        <taxon>rosids</taxon>
        <taxon>fabids</taxon>
        <taxon>Fabales</taxon>
        <taxon>Fabaceae</taxon>
        <taxon>Papilionoideae</taxon>
        <taxon>50 kb inversion clade</taxon>
        <taxon>NPAAA clade</taxon>
        <taxon>Hologalegina</taxon>
        <taxon>IRL clade</taxon>
        <taxon>Trifolieae</taxon>
        <taxon>Trifolium</taxon>
    </lineage>
</organism>
<dbReference type="AlphaFoldDB" id="A0A392SJB8"/>
<keyword evidence="2" id="KW-1185">Reference proteome</keyword>
<proteinExistence type="predicted"/>
<feature type="non-terminal residue" evidence="1">
    <location>
        <position position="1"/>
    </location>
</feature>
<evidence type="ECO:0000313" key="1">
    <source>
        <dbReference type="EMBL" id="MCI48998.1"/>
    </source>
</evidence>
<reference evidence="1 2" key="1">
    <citation type="journal article" date="2018" name="Front. Plant Sci.">
        <title>Red Clover (Trifolium pratense) and Zigzag Clover (T. medium) - A Picture of Genomic Similarities and Differences.</title>
        <authorList>
            <person name="Dluhosova J."/>
            <person name="Istvanek J."/>
            <person name="Nedelnik J."/>
            <person name="Repkova J."/>
        </authorList>
    </citation>
    <scope>NUCLEOTIDE SEQUENCE [LARGE SCALE GENOMIC DNA]</scope>
    <source>
        <strain evidence="2">cv. 10/8</strain>
        <tissue evidence="1">Leaf</tissue>
    </source>
</reference>
<sequence length="34" mass="3921">VLFPPRSTVPEAYHHRNRLNPHCQCHLALLSADQ</sequence>
<comment type="caution">
    <text evidence="1">The sequence shown here is derived from an EMBL/GenBank/DDBJ whole genome shotgun (WGS) entry which is preliminary data.</text>
</comment>
<dbReference type="Proteomes" id="UP000265520">
    <property type="component" value="Unassembled WGS sequence"/>
</dbReference>
<accession>A0A392SJB8</accession>
<evidence type="ECO:0000313" key="2">
    <source>
        <dbReference type="Proteomes" id="UP000265520"/>
    </source>
</evidence>
<protein>
    <submittedName>
        <fullName evidence="1">Uncharacterized protein</fullName>
    </submittedName>
</protein>
<dbReference type="EMBL" id="LXQA010394426">
    <property type="protein sequence ID" value="MCI48998.1"/>
    <property type="molecule type" value="Genomic_DNA"/>
</dbReference>